<feature type="compositionally biased region" description="Basic and acidic residues" evidence="1">
    <location>
        <begin position="87"/>
        <end position="109"/>
    </location>
</feature>
<proteinExistence type="predicted"/>
<dbReference type="Proteomes" id="UP000030752">
    <property type="component" value="Unassembled WGS sequence"/>
</dbReference>
<feature type="region of interest" description="Disordered" evidence="1">
    <location>
        <begin position="76"/>
        <end position="210"/>
    </location>
</feature>
<keyword evidence="3" id="KW-1185">Reference proteome</keyword>
<protein>
    <submittedName>
        <fullName evidence="2">Uncharacterized protein</fullName>
    </submittedName>
</protein>
<feature type="compositionally biased region" description="Basic and acidic residues" evidence="1">
    <location>
        <begin position="193"/>
        <end position="203"/>
    </location>
</feature>
<organism evidence="2 3">
    <name type="scientific">Cyphellophora europaea (strain CBS 101466)</name>
    <name type="common">Phialophora europaea</name>
    <dbReference type="NCBI Taxonomy" id="1220924"/>
    <lineage>
        <taxon>Eukaryota</taxon>
        <taxon>Fungi</taxon>
        <taxon>Dikarya</taxon>
        <taxon>Ascomycota</taxon>
        <taxon>Pezizomycotina</taxon>
        <taxon>Eurotiomycetes</taxon>
        <taxon>Chaetothyriomycetidae</taxon>
        <taxon>Chaetothyriales</taxon>
        <taxon>Cyphellophoraceae</taxon>
        <taxon>Cyphellophora</taxon>
    </lineage>
</organism>
<feature type="region of interest" description="Disordered" evidence="1">
    <location>
        <begin position="1"/>
        <end position="43"/>
    </location>
</feature>
<dbReference type="AlphaFoldDB" id="W2RWN7"/>
<dbReference type="InParanoid" id="W2RWN7"/>
<evidence type="ECO:0000256" key="1">
    <source>
        <dbReference type="SAM" id="MobiDB-lite"/>
    </source>
</evidence>
<dbReference type="EMBL" id="KB822720">
    <property type="protein sequence ID" value="ETN40198.1"/>
    <property type="molecule type" value="Genomic_DNA"/>
</dbReference>
<feature type="compositionally biased region" description="Basic and acidic residues" evidence="1">
    <location>
        <begin position="158"/>
        <end position="174"/>
    </location>
</feature>
<dbReference type="VEuPathDB" id="FungiDB:HMPREF1541_04474"/>
<evidence type="ECO:0000313" key="3">
    <source>
        <dbReference type="Proteomes" id="UP000030752"/>
    </source>
</evidence>
<dbReference type="STRING" id="1220924.W2RWN7"/>
<reference evidence="2 3" key="1">
    <citation type="submission" date="2013-03" db="EMBL/GenBank/DDBJ databases">
        <title>The Genome Sequence of Phialophora europaea CBS 101466.</title>
        <authorList>
            <consortium name="The Broad Institute Genomics Platform"/>
            <person name="Cuomo C."/>
            <person name="de Hoog S."/>
            <person name="Gorbushina A."/>
            <person name="Walker B."/>
            <person name="Young S.K."/>
            <person name="Zeng Q."/>
            <person name="Gargeya S."/>
            <person name="Fitzgerald M."/>
            <person name="Haas B."/>
            <person name="Abouelleil A."/>
            <person name="Allen A.W."/>
            <person name="Alvarado L."/>
            <person name="Arachchi H.M."/>
            <person name="Berlin A.M."/>
            <person name="Chapman S.B."/>
            <person name="Gainer-Dewar J."/>
            <person name="Goldberg J."/>
            <person name="Griggs A."/>
            <person name="Gujja S."/>
            <person name="Hansen M."/>
            <person name="Howarth C."/>
            <person name="Imamovic A."/>
            <person name="Ireland A."/>
            <person name="Larimer J."/>
            <person name="McCowan C."/>
            <person name="Murphy C."/>
            <person name="Pearson M."/>
            <person name="Poon T.W."/>
            <person name="Priest M."/>
            <person name="Roberts A."/>
            <person name="Saif S."/>
            <person name="Shea T."/>
            <person name="Sisk P."/>
            <person name="Sykes S."/>
            <person name="Wortman J."/>
            <person name="Nusbaum C."/>
            <person name="Birren B."/>
        </authorList>
    </citation>
    <scope>NUCLEOTIDE SEQUENCE [LARGE SCALE GENOMIC DNA]</scope>
    <source>
        <strain evidence="2 3">CBS 101466</strain>
    </source>
</reference>
<dbReference type="HOGENOM" id="CLU_1310067_0_0_1"/>
<evidence type="ECO:0000313" key="2">
    <source>
        <dbReference type="EMBL" id="ETN40198.1"/>
    </source>
</evidence>
<dbReference type="OrthoDB" id="5424234at2759"/>
<name>W2RWN7_CYPE1</name>
<sequence>MNHSTDVSPARAKGTFELGSSWQSEDESNEEKPDLPRSFTGSLVEPGFRSKFVEQRQLSIGSSLPTSEAIRKVRSSVRFADEDDSIPADKGKRVERPGLDEGDDREKRGRSNSQVLTDSDGSEGAPELQRVHSQLSMLIKDKRKQSGSQDLGPCSQPESERAAEARRKREELLKQGRQAAAPIIPTSRPGRPSYDDEGGRDRSPSPNATF</sequence>
<gene>
    <name evidence="2" type="ORF">HMPREF1541_04474</name>
</gene>
<accession>W2RWN7</accession>
<dbReference type="RefSeq" id="XP_008717041.1">
    <property type="nucleotide sequence ID" value="XM_008718819.1"/>
</dbReference>
<dbReference type="GeneID" id="19971813"/>